<protein>
    <submittedName>
        <fullName evidence="2">Uncharacterized protein</fullName>
    </submittedName>
</protein>
<sequence>MASDLPWTNWRNWSGSKHGRSHLEGLHPGALAWGQRRPSGASAGRRRRQGRVGWHRQGSGGGARWQTRRRRRQRQRLHRQEAVAAGQSGERC</sequence>
<comment type="caution">
    <text evidence="2">The sequence shown here is derived from an EMBL/GenBank/DDBJ whole genome shotgun (WGS) entry which is preliminary data.</text>
</comment>
<gene>
    <name evidence="2" type="primary">gb07665</name>
    <name evidence="2" type="ORF">PR202_gb07665</name>
</gene>
<organism evidence="2 3">
    <name type="scientific">Eleusine coracana subsp. coracana</name>
    <dbReference type="NCBI Taxonomy" id="191504"/>
    <lineage>
        <taxon>Eukaryota</taxon>
        <taxon>Viridiplantae</taxon>
        <taxon>Streptophyta</taxon>
        <taxon>Embryophyta</taxon>
        <taxon>Tracheophyta</taxon>
        <taxon>Spermatophyta</taxon>
        <taxon>Magnoliopsida</taxon>
        <taxon>Liliopsida</taxon>
        <taxon>Poales</taxon>
        <taxon>Poaceae</taxon>
        <taxon>PACMAD clade</taxon>
        <taxon>Chloridoideae</taxon>
        <taxon>Cynodonteae</taxon>
        <taxon>Eleusininae</taxon>
        <taxon>Eleusine</taxon>
    </lineage>
</organism>
<dbReference type="EMBL" id="BQKI01000074">
    <property type="protein sequence ID" value="GJN20304.1"/>
    <property type="molecule type" value="Genomic_DNA"/>
</dbReference>
<feature type="compositionally biased region" description="Basic residues" evidence="1">
    <location>
        <begin position="44"/>
        <end position="54"/>
    </location>
</feature>
<keyword evidence="3" id="KW-1185">Reference proteome</keyword>
<feature type="compositionally biased region" description="Basic residues" evidence="1">
    <location>
        <begin position="66"/>
        <end position="77"/>
    </location>
</feature>
<evidence type="ECO:0000256" key="1">
    <source>
        <dbReference type="SAM" id="MobiDB-lite"/>
    </source>
</evidence>
<feature type="region of interest" description="Disordered" evidence="1">
    <location>
        <begin position="1"/>
        <end position="92"/>
    </location>
</feature>
<proteinExistence type="predicted"/>
<dbReference type="Proteomes" id="UP001054889">
    <property type="component" value="Unassembled WGS sequence"/>
</dbReference>
<accession>A0AAV5EB09</accession>
<dbReference type="AlphaFoldDB" id="A0AAV5EB09"/>
<evidence type="ECO:0000313" key="2">
    <source>
        <dbReference type="EMBL" id="GJN20304.1"/>
    </source>
</evidence>
<evidence type="ECO:0000313" key="3">
    <source>
        <dbReference type="Proteomes" id="UP001054889"/>
    </source>
</evidence>
<feature type="compositionally biased region" description="Low complexity" evidence="1">
    <location>
        <begin position="34"/>
        <end position="43"/>
    </location>
</feature>
<reference evidence="2" key="2">
    <citation type="submission" date="2021-12" db="EMBL/GenBank/DDBJ databases">
        <title>Resequencing data analysis of finger millet.</title>
        <authorList>
            <person name="Hatakeyama M."/>
            <person name="Aluri S."/>
            <person name="Balachadran M.T."/>
            <person name="Sivarajan S.R."/>
            <person name="Poveda L."/>
            <person name="Shimizu-Inatsugi R."/>
            <person name="Schlapbach R."/>
            <person name="Sreeman S.M."/>
            <person name="Shimizu K.K."/>
        </authorList>
    </citation>
    <scope>NUCLEOTIDE SEQUENCE</scope>
</reference>
<reference evidence="2" key="1">
    <citation type="journal article" date="2018" name="DNA Res.">
        <title>Multiple hybrid de novo genome assembly of finger millet, an orphan allotetraploid crop.</title>
        <authorList>
            <person name="Hatakeyama M."/>
            <person name="Aluri S."/>
            <person name="Balachadran M.T."/>
            <person name="Sivarajan S.R."/>
            <person name="Patrignani A."/>
            <person name="Gruter S."/>
            <person name="Poveda L."/>
            <person name="Shimizu-Inatsugi R."/>
            <person name="Baeten J."/>
            <person name="Francoijs K.J."/>
            <person name="Nataraja K.N."/>
            <person name="Reddy Y.A.N."/>
            <person name="Phadnis S."/>
            <person name="Ravikumar R.L."/>
            <person name="Schlapbach R."/>
            <person name="Sreeman S.M."/>
            <person name="Shimizu K.K."/>
        </authorList>
    </citation>
    <scope>NUCLEOTIDE SEQUENCE</scope>
</reference>
<name>A0AAV5EB09_ELECO</name>